<keyword evidence="2" id="KW-1185">Reference proteome</keyword>
<dbReference type="AlphaFoldDB" id="A0A318SYT1"/>
<reference evidence="1 2" key="1">
    <citation type="submission" date="2018-06" db="EMBL/GenBank/DDBJ databases">
        <title>Genomic Encyclopedia of Type Strains, Phase III (KMG-III): the genomes of soil and plant-associated and newly described type strains.</title>
        <authorList>
            <person name="Whitman W."/>
        </authorList>
    </citation>
    <scope>NUCLEOTIDE SEQUENCE [LARGE SCALE GENOMIC DNA]</scope>
    <source>
        <strain evidence="1 2">ORS 1419</strain>
    </source>
</reference>
<dbReference type="EMBL" id="QJTF01000014">
    <property type="protein sequence ID" value="PYE87278.1"/>
    <property type="molecule type" value="Genomic_DNA"/>
</dbReference>
<comment type="caution">
    <text evidence="1">The sequence shown here is derived from an EMBL/GenBank/DDBJ whole genome shotgun (WGS) entry which is preliminary data.</text>
</comment>
<sequence>MKTDDLSARPQFDTLLNRLRATEEWQYVEREVEIRLRMRDLGTRMGRV</sequence>
<evidence type="ECO:0000313" key="1">
    <source>
        <dbReference type="EMBL" id="PYE87278.1"/>
    </source>
</evidence>
<name>A0A318SYT1_9HYPH</name>
<dbReference type="Proteomes" id="UP000247454">
    <property type="component" value="Unassembled WGS sequence"/>
</dbReference>
<evidence type="ECO:0000313" key="2">
    <source>
        <dbReference type="Proteomes" id="UP000247454"/>
    </source>
</evidence>
<accession>A0A318SYT1</accession>
<gene>
    <name evidence="1" type="ORF">C7477_11413</name>
</gene>
<protein>
    <submittedName>
        <fullName evidence="1">Uncharacterized protein</fullName>
    </submittedName>
</protein>
<organism evidence="1 2">
    <name type="scientific">Phyllobacterium leguminum</name>
    <dbReference type="NCBI Taxonomy" id="314237"/>
    <lineage>
        <taxon>Bacteria</taxon>
        <taxon>Pseudomonadati</taxon>
        <taxon>Pseudomonadota</taxon>
        <taxon>Alphaproteobacteria</taxon>
        <taxon>Hyphomicrobiales</taxon>
        <taxon>Phyllobacteriaceae</taxon>
        <taxon>Phyllobacterium</taxon>
    </lineage>
</organism>
<dbReference type="Gene3D" id="3.30.70.3420">
    <property type="match status" value="1"/>
</dbReference>
<proteinExistence type="predicted"/>